<gene>
    <name evidence="7" type="ORF">EG19_07240</name>
</gene>
<accession>A0A062XKT1</accession>
<evidence type="ECO:0000313" key="8">
    <source>
        <dbReference type="Proteomes" id="UP000027284"/>
    </source>
</evidence>
<evidence type="ECO:0000259" key="6">
    <source>
        <dbReference type="PROSITE" id="PS50011"/>
    </source>
</evidence>
<sequence length="325" mass="35255">MAHIERTLASGGSVRGILLGRYQLDAVLGEGGHGLVFRAFDRTLLRPVAIKMLHMAQEGESPSELRSSLLREAVLAARLSHPHIVAVYDFQETRRAAFIVMELVEGVGLDRYIMAKGALSPEETIVIGLAVAQALACAHGQRLIHRDLKPGNVLLGRDGAIKVSDFGIATFLSTQARGPGEIFGTPGFLAPECVRGQPYDEKGDLFALGVTLYLCLTGQHPFSVGNIVKTLERTLTHEPPPPSEAKPEVPAELSQLVMRLLAKDRAKRPASAGEVASLFERWVREKKLRWIPDLGALERAAARPSGLFRSSVFPSQKEAPNPQGP</sequence>
<dbReference type="Gene3D" id="1.10.510.10">
    <property type="entry name" value="Transferase(Phosphotransferase) domain 1"/>
    <property type="match status" value="1"/>
</dbReference>
<dbReference type="CDD" id="cd14014">
    <property type="entry name" value="STKc_PknB_like"/>
    <property type="match status" value="1"/>
</dbReference>
<dbReference type="Proteomes" id="UP000027284">
    <property type="component" value="Unassembled WGS sequence"/>
</dbReference>
<evidence type="ECO:0000256" key="4">
    <source>
        <dbReference type="ARBA" id="ARBA00022840"/>
    </source>
</evidence>
<dbReference type="STRING" id="1312852.EG19_07240"/>
<dbReference type="Pfam" id="PF00069">
    <property type="entry name" value="Pkinase"/>
    <property type="match status" value="1"/>
</dbReference>
<organism evidence="7 8">
    <name type="scientific">Thermoanaerobaculum aquaticum</name>
    <dbReference type="NCBI Taxonomy" id="1312852"/>
    <lineage>
        <taxon>Bacteria</taxon>
        <taxon>Pseudomonadati</taxon>
        <taxon>Acidobacteriota</taxon>
        <taxon>Thermoanaerobaculia</taxon>
        <taxon>Thermoanaerobaculales</taxon>
        <taxon>Thermoanaerobaculaceae</taxon>
        <taxon>Thermoanaerobaculum</taxon>
    </lineage>
</organism>
<dbReference type="GO" id="GO:0005524">
    <property type="term" value="F:ATP binding"/>
    <property type="evidence" value="ECO:0007669"/>
    <property type="project" value="UniProtKB-UniRule"/>
</dbReference>
<evidence type="ECO:0000256" key="1">
    <source>
        <dbReference type="ARBA" id="ARBA00022679"/>
    </source>
</evidence>
<evidence type="ECO:0000313" key="7">
    <source>
        <dbReference type="EMBL" id="KDA53162.1"/>
    </source>
</evidence>
<dbReference type="SUPFAM" id="SSF56112">
    <property type="entry name" value="Protein kinase-like (PK-like)"/>
    <property type="match status" value="1"/>
</dbReference>
<dbReference type="GO" id="GO:0004674">
    <property type="term" value="F:protein serine/threonine kinase activity"/>
    <property type="evidence" value="ECO:0007669"/>
    <property type="project" value="TreeGrafter"/>
</dbReference>
<dbReference type="PROSITE" id="PS50011">
    <property type="entry name" value="PROTEIN_KINASE_DOM"/>
    <property type="match status" value="1"/>
</dbReference>
<protein>
    <recommendedName>
        <fullName evidence="6">Protein kinase domain-containing protein</fullName>
    </recommendedName>
</protein>
<evidence type="ECO:0000256" key="3">
    <source>
        <dbReference type="ARBA" id="ARBA00022777"/>
    </source>
</evidence>
<evidence type="ECO:0000256" key="5">
    <source>
        <dbReference type="PROSITE-ProRule" id="PRU10141"/>
    </source>
</evidence>
<dbReference type="PROSITE" id="PS00107">
    <property type="entry name" value="PROTEIN_KINASE_ATP"/>
    <property type="match status" value="1"/>
</dbReference>
<dbReference type="InterPro" id="IPR008271">
    <property type="entry name" value="Ser/Thr_kinase_AS"/>
</dbReference>
<dbReference type="EMBL" id="JMFG01000027">
    <property type="protein sequence ID" value="KDA53162.1"/>
    <property type="molecule type" value="Genomic_DNA"/>
</dbReference>
<comment type="caution">
    <text evidence="7">The sequence shown here is derived from an EMBL/GenBank/DDBJ whole genome shotgun (WGS) entry which is preliminary data.</text>
</comment>
<feature type="domain" description="Protein kinase" evidence="6">
    <location>
        <begin position="22"/>
        <end position="283"/>
    </location>
</feature>
<dbReference type="PANTHER" id="PTHR43289:SF34">
    <property type="entry name" value="SERINE_THREONINE-PROTEIN KINASE YBDM-RELATED"/>
    <property type="match status" value="1"/>
</dbReference>
<feature type="binding site" evidence="5">
    <location>
        <position position="51"/>
    </location>
    <ligand>
        <name>ATP</name>
        <dbReference type="ChEBI" id="CHEBI:30616"/>
    </ligand>
</feature>
<dbReference type="InterPro" id="IPR017441">
    <property type="entry name" value="Protein_kinase_ATP_BS"/>
</dbReference>
<dbReference type="AlphaFoldDB" id="A0A062XKT1"/>
<reference evidence="7 8" key="1">
    <citation type="submission" date="2014-04" db="EMBL/GenBank/DDBJ databases">
        <title>The Genome Sequence of Thermoanaerobaculum aquaticum MP-01, The First Cultivated Group 23 Acidobacterium.</title>
        <authorList>
            <person name="Stamps B.W."/>
            <person name="Losey N.A."/>
            <person name="Lawson P.A."/>
            <person name="Stevenson B.S."/>
        </authorList>
    </citation>
    <scope>NUCLEOTIDE SEQUENCE [LARGE SCALE GENOMIC DNA]</scope>
    <source>
        <strain evidence="7 8">MP-01</strain>
    </source>
</reference>
<dbReference type="InterPro" id="IPR000719">
    <property type="entry name" value="Prot_kinase_dom"/>
</dbReference>
<keyword evidence="8" id="KW-1185">Reference proteome</keyword>
<evidence type="ECO:0000256" key="2">
    <source>
        <dbReference type="ARBA" id="ARBA00022741"/>
    </source>
</evidence>
<dbReference type="SMART" id="SM00220">
    <property type="entry name" value="S_TKc"/>
    <property type="match status" value="1"/>
</dbReference>
<dbReference type="PANTHER" id="PTHR43289">
    <property type="entry name" value="MITOGEN-ACTIVATED PROTEIN KINASE KINASE KINASE 20-RELATED"/>
    <property type="match status" value="1"/>
</dbReference>
<keyword evidence="2 5" id="KW-0547">Nucleotide-binding</keyword>
<dbReference type="InterPro" id="IPR011009">
    <property type="entry name" value="Kinase-like_dom_sf"/>
</dbReference>
<keyword evidence="3" id="KW-0418">Kinase</keyword>
<dbReference type="Gene3D" id="3.30.200.20">
    <property type="entry name" value="Phosphorylase Kinase, domain 1"/>
    <property type="match status" value="1"/>
</dbReference>
<keyword evidence="1" id="KW-0808">Transferase</keyword>
<keyword evidence="4 5" id="KW-0067">ATP-binding</keyword>
<proteinExistence type="predicted"/>
<name>A0A062XKT1_9BACT</name>
<dbReference type="PROSITE" id="PS00108">
    <property type="entry name" value="PROTEIN_KINASE_ST"/>
    <property type="match status" value="1"/>
</dbReference>